<comment type="similarity">
    <text evidence="1">Belongs to the melC1 family.</text>
</comment>
<keyword evidence="2" id="KW-0186">Copper</keyword>
<sequence>MSEVTHASELTRRRMLQGAAVALTAAAGTVVLGVVGPTGKSATAADPGASDTFDELFHGRRIQGRPVADGGGHHHGTTGAGGTGYAVHIDGEELHMMRNADGTWISVVNHYQTFQTPRALARAAVTDLQGAALVPVAVA</sequence>
<evidence type="ECO:0000256" key="2">
    <source>
        <dbReference type="ARBA" id="ARBA00023008"/>
    </source>
</evidence>
<keyword evidence="5" id="KW-1185">Reference proteome</keyword>
<comment type="caution">
    <text evidence="4">The sequence shown here is derived from an EMBL/GenBank/DDBJ whole genome shotgun (WGS) entry which is preliminary data.</text>
</comment>
<dbReference type="Pfam" id="PF06236">
    <property type="entry name" value="MelC1"/>
    <property type="match status" value="1"/>
</dbReference>
<dbReference type="AlphaFoldDB" id="A0A7W7WLX5"/>
<dbReference type="GO" id="GO:0042438">
    <property type="term" value="P:melanin biosynthetic process"/>
    <property type="evidence" value="ECO:0007669"/>
    <property type="project" value="InterPro"/>
</dbReference>
<dbReference type="NCBIfam" id="NF047833">
    <property type="entry name" value="TyroCdyMelC1"/>
    <property type="match status" value="1"/>
</dbReference>
<evidence type="ECO:0000313" key="4">
    <source>
        <dbReference type="EMBL" id="MBB4951688.1"/>
    </source>
</evidence>
<dbReference type="EMBL" id="JACHJR010000001">
    <property type="protein sequence ID" value="MBB4951688.1"/>
    <property type="molecule type" value="Genomic_DNA"/>
</dbReference>
<name>A0A7W7WLX5_9ACTN</name>
<accession>A0A7W7WLX5</accession>
<dbReference type="RefSeq" id="WP_246511188.1">
    <property type="nucleotide sequence ID" value="NZ_JACHJR010000001.1"/>
</dbReference>
<dbReference type="InterPro" id="IPR010928">
    <property type="entry name" value="MelC1"/>
</dbReference>
<dbReference type="InterPro" id="IPR023199">
    <property type="entry name" value="GriE/MELC1_sf"/>
</dbReference>
<reference evidence="4 5" key="1">
    <citation type="submission" date="2020-08" db="EMBL/GenBank/DDBJ databases">
        <title>Sequencing the genomes of 1000 actinobacteria strains.</title>
        <authorList>
            <person name="Klenk H.-P."/>
        </authorList>
    </citation>
    <scope>NUCLEOTIDE SEQUENCE [LARGE SCALE GENOMIC DNA]</scope>
    <source>
        <strain evidence="4 5">DSM 44786</strain>
    </source>
</reference>
<dbReference type="PROSITE" id="PS51318">
    <property type="entry name" value="TAT"/>
    <property type="match status" value="1"/>
</dbReference>
<evidence type="ECO:0000313" key="5">
    <source>
        <dbReference type="Proteomes" id="UP000573327"/>
    </source>
</evidence>
<protein>
    <recommendedName>
        <fullName evidence="6">Tyrosinase</fullName>
    </recommendedName>
</protein>
<gene>
    <name evidence="4" type="ORF">F4556_007223</name>
</gene>
<evidence type="ECO:0000256" key="1">
    <source>
        <dbReference type="ARBA" id="ARBA00009871"/>
    </source>
</evidence>
<dbReference type="Gene3D" id="3.30.1880.10">
    <property type="entry name" value="protein ne1242 domain like"/>
    <property type="match status" value="1"/>
</dbReference>
<evidence type="ECO:0000256" key="3">
    <source>
        <dbReference type="SAM" id="MobiDB-lite"/>
    </source>
</evidence>
<feature type="region of interest" description="Disordered" evidence="3">
    <location>
        <begin position="63"/>
        <end position="84"/>
    </location>
</feature>
<evidence type="ECO:0008006" key="6">
    <source>
        <dbReference type="Google" id="ProtNLM"/>
    </source>
</evidence>
<dbReference type="Proteomes" id="UP000573327">
    <property type="component" value="Unassembled WGS sequence"/>
</dbReference>
<proteinExistence type="inferred from homology"/>
<dbReference type="GO" id="GO:0005507">
    <property type="term" value="F:copper ion binding"/>
    <property type="evidence" value="ECO:0007669"/>
    <property type="project" value="InterPro"/>
</dbReference>
<organism evidence="4 5">
    <name type="scientific">Kitasatospora gansuensis</name>
    <dbReference type="NCBI Taxonomy" id="258050"/>
    <lineage>
        <taxon>Bacteria</taxon>
        <taxon>Bacillati</taxon>
        <taxon>Actinomycetota</taxon>
        <taxon>Actinomycetes</taxon>
        <taxon>Kitasatosporales</taxon>
        <taxon>Streptomycetaceae</taxon>
        <taxon>Kitasatospora</taxon>
    </lineage>
</organism>
<dbReference type="InterPro" id="IPR006311">
    <property type="entry name" value="TAT_signal"/>
</dbReference>